<dbReference type="OrthoDB" id="9793491at2"/>
<feature type="transmembrane region" description="Helical" evidence="1">
    <location>
        <begin position="54"/>
        <end position="78"/>
    </location>
</feature>
<name>A0A1M6E2G4_MALRU</name>
<dbReference type="AlphaFoldDB" id="A0A1M6E2G4"/>
<dbReference type="Pfam" id="PF14358">
    <property type="entry name" value="DUF4405"/>
    <property type="match status" value="1"/>
</dbReference>
<dbReference type="STRING" id="1122189.SAMN02745165_00912"/>
<feature type="transmembrane region" description="Helical" evidence="1">
    <location>
        <begin position="99"/>
        <end position="120"/>
    </location>
</feature>
<evidence type="ECO:0000256" key="1">
    <source>
        <dbReference type="SAM" id="Phobius"/>
    </source>
</evidence>
<dbReference type="Proteomes" id="UP000184171">
    <property type="component" value="Unassembled WGS sequence"/>
</dbReference>
<keyword evidence="1" id="KW-0812">Transmembrane</keyword>
<keyword evidence="4" id="KW-1185">Reference proteome</keyword>
<keyword evidence="1" id="KW-1133">Transmembrane helix</keyword>
<proteinExistence type="predicted"/>
<feature type="transmembrane region" description="Helical" evidence="1">
    <location>
        <begin position="12"/>
        <end position="34"/>
    </location>
</feature>
<feature type="domain" description="Flavinylation-associated cytochrome" evidence="2">
    <location>
        <begin position="12"/>
        <end position="78"/>
    </location>
</feature>
<evidence type="ECO:0000313" key="3">
    <source>
        <dbReference type="EMBL" id="SHI79734.1"/>
    </source>
</evidence>
<keyword evidence="1" id="KW-0472">Membrane</keyword>
<evidence type="ECO:0000313" key="4">
    <source>
        <dbReference type="Proteomes" id="UP000184171"/>
    </source>
</evidence>
<protein>
    <recommendedName>
        <fullName evidence="2">Flavinylation-associated cytochrome domain-containing protein</fullName>
    </recommendedName>
</protein>
<reference evidence="3 4" key="1">
    <citation type="submission" date="2016-11" db="EMBL/GenBank/DDBJ databases">
        <authorList>
            <person name="Jaros S."/>
            <person name="Januszkiewicz K."/>
            <person name="Wedrychowicz H."/>
        </authorList>
    </citation>
    <scope>NUCLEOTIDE SEQUENCE [LARGE SCALE GENOMIC DNA]</scope>
    <source>
        <strain evidence="3 4">DSM 5091</strain>
    </source>
</reference>
<accession>A0A1M6E2G4</accession>
<dbReference type="InterPro" id="IPR025517">
    <property type="entry name" value="DUF4405"/>
</dbReference>
<sequence length="209" mass="24180">MFWEKNFSFRGFISLLITFSSLIMIVSGIIAYIMPEGRIAYWADWRFWGLGKEQWGTIHTVFSFVFILATVFHLIYNWKPLINYLKDKVKKTYSMRGELVLVLLISIIFTHGSISGVIPFSSIMDLGSEIGKSWYEGQEVHPPFPHAELMTMKQLTSRMDLRLDGALDYLREQGFTEVTEKSTLKDLAARSTSSPMQIFDAMMMDDRVY</sequence>
<gene>
    <name evidence="3" type="ORF">SAMN02745165_00912</name>
</gene>
<evidence type="ECO:0000259" key="2">
    <source>
        <dbReference type="Pfam" id="PF14358"/>
    </source>
</evidence>
<organism evidence="3 4">
    <name type="scientific">Malonomonas rubra DSM 5091</name>
    <dbReference type="NCBI Taxonomy" id="1122189"/>
    <lineage>
        <taxon>Bacteria</taxon>
        <taxon>Pseudomonadati</taxon>
        <taxon>Thermodesulfobacteriota</taxon>
        <taxon>Desulfuromonadia</taxon>
        <taxon>Desulfuromonadales</taxon>
        <taxon>Geopsychrobacteraceae</taxon>
        <taxon>Malonomonas</taxon>
    </lineage>
</organism>
<dbReference type="RefSeq" id="WP_072905999.1">
    <property type="nucleotide sequence ID" value="NZ_FQZT01000002.1"/>
</dbReference>
<dbReference type="EMBL" id="FQZT01000002">
    <property type="protein sequence ID" value="SHI79734.1"/>
    <property type="molecule type" value="Genomic_DNA"/>
</dbReference>